<dbReference type="GO" id="GO:0009691">
    <property type="term" value="P:cytokinin biosynthetic process"/>
    <property type="evidence" value="ECO:0007669"/>
    <property type="project" value="UniProtKB-UniRule"/>
</dbReference>
<keyword evidence="3" id="KW-0378">Hydrolase</keyword>
<proteinExistence type="inferred from homology"/>
<dbReference type="KEGG" id="kma:B9H00_11985"/>
<accession>A0A240UQC4</accession>
<sequence>MNSHTRPYEGLSVCVYMGSRSGHAPHWQQLAEAVGTGIAQRGWRLVYGGGRTGLMGACASAALAAGGEVVGVIPDHLVDREVAHTGLTELIRVPDMHTRKAQMAAHSDAFVTLPGGIGTFEEFFEIWTWRYLGLHGKPIGLLNHEHFFDPLLQFLDNTVETGFLNADTRATLISASTSNDLLDALFD</sequence>
<name>A0A240UQC4_9GAMM</name>
<dbReference type="NCBIfam" id="TIGR00730">
    <property type="entry name" value="Rossman fold protein, TIGR00730 family"/>
    <property type="match status" value="1"/>
</dbReference>
<dbReference type="RefSeq" id="WP_086900839.1">
    <property type="nucleotide sequence ID" value="NZ_CP021358.1"/>
</dbReference>
<evidence type="ECO:0000313" key="5">
    <source>
        <dbReference type="Proteomes" id="UP000194457"/>
    </source>
</evidence>
<evidence type="ECO:0000313" key="4">
    <source>
        <dbReference type="EMBL" id="ART63684.1"/>
    </source>
</evidence>
<dbReference type="Pfam" id="PF03641">
    <property type="entry name" value="Lysine_decarbox"/>
    <property type="match status" value="1"/>
</dbReference>
<dbReference type="OrthoDB" id="9801098at2"/>
<protein>
    <recommendedName>
        <fullName evidence="3">Cytokinin riboside 5'-monophosphate phosphoribohydrolase</fullName>
        <ecNumber evidence="3">3.2.2.n1</ecNumber>
    </recommendedName>
</protein>
<comment type="catalytic activity">
    <reaction evidence="1">
        <text>AMP + H2O = D-ribose 5-phosphate + adenine</text>
        <dbReference type="Rhea" id="RHEA:20129"/>
        <dbReference type="ChEBI" id="CHEBI:15377"/>
        <dbReference type="ChEBI" id="CHEBI:16708"/>
        <dbReference type="ChEBI" id="CHEBI:78346"/>
        <dbReference type="ChEBI" id="CHEBI:456215"/>
        <dbReference type="EC" id="3.2.2.4"/>
    </reaction>
</comment>
<dbReference type="InterPro" id="IPR005269">
    <property type="entry name" value="LOG"/>
</dbReference>
<dbReference type="Gene3D" id="3.40.50.450">
    <property type="match status" value="1"/>
</dbReference>
<dbReference type="EMBL" id="CP021358">
    <property type="protein sequence ID" value="ART63684.1"/>
    <property type="molecule type" value="Genomic_DNA"/>
</dbReference>
<dbReference type="PANTHER" id="PTHR31223:SF70">
    <property type="entry name" value="LOG FAMILY PROTEIN YJL055W"/>
    <property type="match status" value="1"/>
</dbReference>
<dbReference type="EC" id="3.2.2.n1" evidence="3"/>
<dbReference type="GO" id="GO:0008714">
    <property type="term" value="F:AMP nucleosidase activity"/>
    <property type="evidence" value="ECO:0007669"/>
    <property type="project" value="UniProtKB-EC"/>
</dbReference>
<keyword evidence="3" id="KW-0203">Cytokinin biosynthesis</keyword>
<dbReference type="AlphaFoldDB" id="A0A240UQC4"/>
<dbReference type="PANTHER" id="PTHR31223">
    <property type="entry name" value="LOG FAMILY PROTEIN YJL055W"/>
    <property type="match status" value="1"/>
</dbReference>
<organism evidence="4 5">
    <name type="scientific">Kushneria marisflavi</name>
    <dbReference type="NCBI Taxonomy" id="157779"/>
    <lineage>
        <taxon>Bacteria</taxon>
        <taxon>Pseudomonadati</taxon>
        <taxon>Pseudomonadota</taxon>
        <taxon>Gammaproteobacteria</taxon>
        <taxon>Oceanospirillales</taxon>
        <taxon>Halomonadaceae</taxon>
        <taxon>Kushneria</taxon>
    </lineage>
</organism>
<evidence type="ECO:0000256" key="1">
    <source>
        <dbReference type="ARBA" id="ARBA00000274"/>
    </source>
</evidence>
<dbReference type="SUPFAM" id="SSF102405">
    <property type="entry name" value="MCP/YpsA-like"/>
    <property type="match status" value="1"/>
</dbReference>
<dbReference type="GO" id="GO:0005829">
    <property type="term" value="C:cytosol"/>
    <property type="evidence" value="ECO:0007669"/>
    <property type="project" value="TreeGrafter"/>
</dbReference>
<reference evidence="4 5" key="1">
    <citation type="submission" date="2017-05" db="EMBL/GenBank/DDBJ databases">
        <authorList>
            <person name="Song R."/>
            <person name="Chenine A.L."/>
            <person name="Ruprecht R.M."/>
        </authorList>
    </citation>
    <scope>NUCLEOTIDE SEQUENCE [LARGE SCALE GENOMIC DNA]</scope>
    <source>
        <strain evidence="4">SW32</strain>
    </source>
</reference>
<evidence type="ECO:0000256" key="3">
    <source>
        <dbReference type="RuleBase" id="RU363015"/>
    </source>
</evidence>
<evidence type="ECO:0000256" key="2">
    <source>
        <dbReference type="ARBA" id="ARBA00006763"/>
    </source>
</evidence>
<dbReference type="InterPro" id="IPR031100">
    <property type="entry name" value="LOG_fam"/>
</dbReference>
<dbReference type="Proteomes" id="UP000194457">
    <property type="component" value="Chromosome"/>
</dbReference>
<gene>
    <name evidence="4" type="ORF">B9H00_11985</name>
</gene>
<keyword evidence="5" id="KW-1185">Reference proteome</keyword>
<comment type="similarity">
    <text evidence="2 3">Belongs to the LOG family.</text>
</comment>